<dbReference type="SUPFAM" id="SSF48452">
    <property type="entry name" value="TPR-like"/>
    <property type="match status" value="1"/>
</dbReference>
<keyword evidence="5" id="KW-0998">Cell outer membrane</keyword>
<dbReference type="OrthoDB" id="727588at2"/>
<dbReference type="RefSeq" id="WP_027471429.1">
    <property type="nucleotide sequence ID" value="NZ_BAMD01000073.1"/>
</dbReference>
<evidence type="ECO:0000259" key="8">
    <source>
        <dbReference type="Pfam" id="PF14322"/>
    </source>
</evidence>
<evidence type="ECO:0000313" key="9">
    <source>
        <dbReference type="EMBL" id="GAF05209.1"/>
    </source>
</evidence>
<dbReference type="Pfam" id="PF07980">
    <property type="entry name" value="SusD_RagB"/>
    <property type="match status" value="1"/>
</dbReference>
<evidence type="ECO:0000256" key="3">
    <source>
        <dbReference type="ARBA" id="ARBA00022729"/>
    </source>
</evidence>
<dbReference type="InterPro" id="IPR012944">
    <property type="entry name" value="SusD_RagB_dom"/>
</dbReference>
<comment type="caution">
    <text evidence="9">The sequence shown here is derived from an EMBL/GenBank/DDBJ whole genome shotgun (WGS) entry which is preliminary data.</text>
</comment>
<evidence type="ECO:0000256" key="1">
    <source>
        <dbReference type="ARBA" id="ARBA00004442"/>
    </source>
</evidence>
<keyword evidence="4" id="KW-0472">Membrane</keyword>
<feature type="chain" id="PRO_5004904569" evidence="6">
    <location>
        <begin position="19"/>
        <end position="496"/>
    </location>
</feature>
<keyword evidence="3 6" id="KW-0732">Signal</keyword>
<name>W7YS09_9BACT</name>
<accession>W7YS09</accession>
<dbReference type="GO" id="GO:0009279">
    <property type="term" value="C:cell outer membrane"/>
    <property type="evidence" value="ECO:0007669"/>
    <property type="project" value="UniProtKB-SubCell"/>
</dbReference>
<evidence type="ECO:0000256" key="6">
    <source>
        <dbReference type="SAM" id="SignalP"/>
    </source>
</evidence>
<dbReference type="InterPro" id="IPR033985">
    <property type="entry name" value="SusD-like_N"/>
</dbReference>
<sequence>MKNKIFVLIIVISQSFFACSDWLDVSPATDIDLKVQVTSADGFKEMLNGVYLSMAGQSLYGHQLMYGALEQAAQSHIGSATYFPIADFNYESSAARSTISSIWSNLYKTVANDNLILDNIDAKAELFHQDDLKLMKAEAFAIRAFIHFDLLRMFGDAYVDGTNEDPQIPYVTKYERARYPHLPIAGVYEKILEDLDAAQVLLEEVDPIVGSYAGILFDPNERMYHMNYYAVLALKARVYITMNDKPNALLYAEKVINEFDWEWVSPERLNGSDDQKDLLFVNELVAALNVSNLDDYYSSNFGEYEYQYHTATSSDNYADIVFEKLVAPAVWYQDPTPGLGGNDWRYLNLMKTNQLGQRSVSIKYDQDVPIQKYFSDLGWVTFMQHRTVPLIRITELMLIAAEATIESDVDKAIGYVNTIKERRDVELSDITGDVLGAIVKEFRKETYLEGQTFYMYKRLQLLNIPTMGTKWTRTVTPENYIFPLPDNELEFGNIPN</sequence>
<dbReference type="eggNOG" id="COG3193">
    <property type="taxonomic scope" value="Bacteria"/>
</dbReference>
<feature type="domain" description="RagB/SusD" evidence="7">
    <location>
        <begin position="357"/>
        <end position="458"/>
    </location>
</feature>
<comment type="subcellular location">
    <subcellularLocation>
        <location evidence="1">Cell outer membrane</location>
    </subcellularLocation>
</comment>
<gene>
    <name evidence="9" type="ORF">JCM21142_93936</name>
</gene>
<dbReference type="PROSITE" id="PS51257">
    <property type="entry name" value="PROKAR_LIPOPROTEIN"/>
    <property type="match status" value="1"/>
</dbReference>
<comment type="similarity">
    <text evidence="2">Belongs to the SusD family.</text>
</comment>
<dbReference type="EMBL" id="BAMD01000073">
    <property type="protein sequence ID" value="GAF05209.1"/>
    <property type="molecule type" value="Genomic_DNA"/>
</dbReference>
<dbReference type="STRING" id="869213.GCA_000517085_01653"/>
<dbReference type="AlphaFoldDB" id="W7YS09"/>
<evidence type="ECO:0000256" key="5">
    <source>
        <dbReference type="ARBA" id="ARBA00023237"/>
    </source>
</evidence>
<dbReference type="Gene3D" id="1.25.40.390">
    <property type="match status" value="1"/>
</dbReference>
<evidence type="ECO:0000256" key="2">
    <source>
        <dbReference type="ARBA" id="ARBA00006275"/>
    </source>
</evidence>
<feature type="domain" description="SusD-like N-terminal" evidence="8">
    <location>
        <begin position="21"/>
        <end position="205"/>
    </location>
</feature>
<dbReference type="Proteomes" id="UP000019402">
    <property type="component" value="Unassembled WGS sequence"/>
</dbReference>
<evidence type="ECO:0000259" key="7">
    <source>
        <dbReference type="Pfam" id="PF07980"/>
    </source>
</evidence>
<dbReference type="Pfam" id="PF14322">
    <property type="entry name" value="SusD-like_3"/>
    <property type="match status" value="1"/>
</dbReference>
<dbReference type="InterPro" id="IPR011990">
    <property type="entry name" value="TPR-like_helical_dom_sf"/>
</dbReference>
<evidence type="ECO:0000256" key="4">
    <source>
        <dbReference type="ARBA" id="ARBA00023136"/>
    </source>
</evidence>
<proteinExistence type="inferred from homology"/>
<reference evidence="9 10" key="1">
    <citation type="journal article" date="2014" name="Genome Announc.">
        <title>Draft Genome Sequence of Cytophaga fermentans JCM 21142T, a Facultative Anaerobe Isolated from Marine Mud.</title>
        <authorList>
            <person name="Starns D."/>
            <person name="Oshima K."/>
            <person name="Suda W."/>
            <person name="Iino T."/>
            <person name="Yuki M."/>
            <person name="Inoue J."/>
            <person name="Kitamura K."/>
            <person name="Iida T."/>
            <person name="Darby A."/>
            <person name="Hattori M."/>
            <person name="Ohkuma M."/>
        </authorList>
    </citation>
    <scope>NUCLEOTIDE SEQUENCE [LARGE SCALE GENOMIC DNA]</scope>
    <source>
        <strain evidence="9 10">JCM 21142</strain>
    </source>
</reference>
<evidence type="ECO:0000313" key="10">
    <source>
        <dbReference type="Proteomes" id="UP000019402"/>
    </source>
</evidence>
<organism evidence="9 10">
    <name type="scientific">Saccharicrinis fermentans DSM 9555 = JCM 21142</name>
    <dbReference type="NCBI Taxonomy" id="869213"/>
    <lineage>
        <taxon>Bacteria</taxon>
        <taxon>Pseudomonadati</taxon>
        <taxon>Bacteroidota</taxon>
        <taxon>Bacteroidia</taxon>
        <taxon>Marinilabiliales</taxon>
        <taxon>Marinilabiliaceae</taxon>
        <taxon>Saccharicrinis</taxon>
    </lineage>
</organism>
<keyword evidence="10" id="KW-1185">Reference proteome</keyword>
<protein>
    <submittedName>
        <fullName evidence="9">SusD family protein</fullName>
    </submittedName>
</protein>
<feature type="signal peptide" evidence="6">
    <location>
        <begin position="1"/>
        <end position="18"/>
    </location>
</feature>